<feature type="transmembrane region" description="Helical" evidence="13">
    <location>
        <begin position="52"/>
        <end position="70"/>
    </location>
</feature>
<dbReference type="InterPro" id="IPR052348">
    <property type="entry name" value="Metallopeptidase_M50B"/>
</dbReference>
<keyword evidence="12 13" id="KW-0472">Membrane</keyword>
<feature type="transmembrane region" description="Helical" evidence="13">
    <location>
        <begin position="240"/>
        <end position="261"/>
    </location>
</feature>
<evidence type="ECO:0000256" key="7">
    <source>
        <dbReference type="ARBA" id="ARBA00022723"/>
    </source>
</evidence>
<feature type="transmembrane region" description="Helical" evidence="13">
    <location>
        <begin position="169"/>
        <end position="190"/>
    </location>
</feature>
<dbReference type="GeneID" id="301306983"/>
<evidence type="ECO:0000313" key="14">
    <source>
        <dbReference type="EMBL" id="KIR60790.1"/>
    </source>
</evidence>
<keyword evidence="7" id="KW-0479">Metal-binding</keyword>
<dbReference type="GO" id="GO:0008237">
    <property type="term" value="F:metallopeptidase activity"/>
    <property type="evidence" value="ECO:0007669"/>
    <property type="project" value="UniProtKB-KW"/>
</dbReference>
<evidence type="ECO:0000256" key="9">
    <source>
        <dbReference type="ARBA" id="ARBA00022833"/>
    </source>
</evidence>
<keyword evidence="4" id="KW-1003">Cell membrane</keyword>
<evidence type="ECO:0000256" key="2">
    <source>
        <dbReference type="ARBA" id="ARBA00004651"/>
    </source>
</evidence>
<keyword evidence="6 13" id="KW-0812">Transmembrane</keyword>
<evidence type="ECO:0000256" key="8">
    <source>
        <dbReference type="ARBA" id="ARBA00022801"/>
    </source>
</evidence>
<dbReference type="EMBL" id="JXSX01000003">
    <property type="protein sequence ID" value="KIR60790.1"/>
    <property type="molecule type" value="Genomic_DNA"/>
</dbReference>
<dbReference type="GO" id="GO:0046872">
    <property type="term" value="F:metal ion binding"/>
    <property type="evidence" value="ECO:0007669"/>
    <property type="project" value="UniProtKB-KW"/>
</dbReference>
<keyword evidence="8" id="KW-0378">Hydrolase</keyword>
<protein>
    <submittedName>
        <fullName evidence="14">Membrane protein</fullName>
    </submittedName>
</protein>
<evidence type="ECO:0000256" key="6">
    <source>
        <dbReference type="ARBA" id="ARBA00022692"/>
    </source>
</evidence>
<evidence type="ECO:0000256" key="4">
    <source>
        <dbReference type="ARBA" id="ARBA00022475"/>
    </source>
</evidence>
<comment type="caution">
    <text evidence="14">The sequence shown here is derived from an EMBL/GenBank/DDBJ whole genome shotgun (WGS) entry which is preliminary data.</text>
</comment>
<evidence type="ECO:0000313" key="15">
    <source>
        <dbReference type="Proteomes" id="UP000032254"/>
    </source>
</evidence>
<dbReference type="AlphaFoldDB" id="A0A0D0WTL4"/>
<evidence type="ECO:0000256" key="12">
    <source>
        <dbReference type="ARBA" id="ARBA00023136"/>
    </source>
</evidence>
<name>A0A0D0WTL4_9ACTN</name>
<feature type="transmembrane region" description="Helical" evidence="13">
    <location>
        <begin position="26"/>
        <end position="45"/>
    </location>
</feature>
<feature type="transmembrane region" description="Helical" evidence="13">
    <location>
        <begin position="136"/>
        <end position="157"/>
    </location>
</feature>
<dbReference type="PANTHER" id="PTHR35864:SF1">
    <property type="entry name" value="ZINC METALLOPROTEASE YWHC-RELATED"/>
    <property type="match status" value="1"/>
</dbReference>
<dbReference type="GO" id="GO:0006508">
    <property type="term" value="P:proteolysis"/>
    <property type="evidence" value="ECO:0007669"/>
    <property type="project" value="UniProtKB-KW"/>
</dbReference>
<comment type="similarity">
    <text evidence="3">Belongs to the peptidase M50B family.</text>
</comment>
<dbReference type="PATRIC" id="fig|47853.6.peg.4888"/>
<keyword evidence="9" id="KW-0862">Zinc</keyword>
<keyword evidence="11" id="KW-0482">Metalloprotease</keyword>
<comment type="subcellular location">
    <subcellularLocation>
        <location evidence="2">Cell membrane</location>
        <topology evidence="2">Multi-pass membrane protein</topology>
    </subcellularLocation>
</comment>
<keyword evidence="15" id="KW-1185">Reference proteome</keyword>
<evidence type="ECO:0000256" key="5">
    <source>
        <dbReference type="ARBA" id="ARBA00022670"/>
    </source>
</evidence>
<sequence>MTAGRPGGGEPLVLGVPRAAFRPSPVFLALVALFAASGVMAWNRFGNVRVDVFLFVVSGWLVSLCLHEYAHAVVAYRAGDRDIAHRGYLTLNPFKYTHPLLSIVLPVVVVLLGGIGLPGGAVWVDRHAIPGRLRHTLVSLAGPATNVLFTLVLVAVLRVGFGGGGSVEFWAGLALLAFLQLTASVLNLLPVPGLDGGNMIQPWLNPQWRRMYDLFAPFGFILLFALLWNPRLGGWFFDGVFAVADLLGLPPWLYAVGLDLIRFWQG</sequence>
<proteinExistence type="inferred from homology"/>
<dbReference type="RefSeq" id="WP_043967138.1">
    <property type="nucleotide sequence ID" value="NZ_JBEZEN010000008.1"/>
</dbReference>
<dbReference type="InterPro" id="IPR044537">
    <property type="entry name" value="Rip2-like"/>
</dbReference>
<evidence type="ECO:0000256" key="10">
    <source>
        <dbReference type="ARBA" id="ARBA00022989"/>
    </source>
</evidence>
<dbReference type="CDD" id="cd06158">
    <property type="entry name" value="S2P-M50_like_1"/>
    <property type="match status" value="1"/>
</dbReference>
<dbReference type="GO" id="GO:0005886">
    <property type="term" value="C:plasma membrane"/>
    <property type="evidence" value="ECO:0007669"/>
    <property type="project" value="UniProtKB-SubCell"/>
</dbReference>
<feature type="transmembrane region" description="Helical" evidence="13">
    <location>
        <begin position="100"/>
        <end position="124"/>
    </location>
</feature>
<dbReference type="Proteomes" id="UP000032254">
    <property type="component" value="Unassembled WGS sequence"/>
</dbReference>
<evidence type="ECO:0000256" key="1">
    <source>
        <dbReference type="ARBA" id="ARBA00001947"/>
    </source>
</evidence>
<dbReference type="PANTHER" id="PTHR35864">
    <property type="entry name" value="ZINC METALLOPROTEASE MJ0611-RELATED"/>
    <property type="match status" value="1"/>
</dbReference>
<reference evidence="14 15" key="1">
    <citation type="submission" date="2015-01" db="EMBL/GenBank/DDBJ databases">
        <title>Sequencing and annotation of Micromonospora carbonacea strain JXNU-1 genome.</title>
        <authorList>
            <person name="Long Z."/>
            <person name="Huang Y."/>
            <person name="Jiang Y."/>
        </authorList>
    </citation>
    <scope>NUCLEOTIDE SEQUENCE [LARGE SCALE GENOMIC DNA]</scope>
    <source>
        <strain evidence="14 15">JXNU-1</strain>
    </source>
</reference>
<dbReference type="OrthoDB" id="9800627at2"/>
<feature type="transmembrane region" description="Helical" evidence="13">
    <location>
        <begin position="211"/>
        <end position="228"/>
    </location>
</feature>
<evidence type="ECO:0000256" key="11">
    <source>
        <dbReference type="ARBA" id="ARBA00023049"/>
    </source>
</evidence>
<keyword evidence="10 13" id="KW-1133">Transmembrane helix</keyword>
<evidence type="ECO:0000256" key="3">
    <source>
        <dbReference type="ARBA" id="ARBA00007931"/>
    </source>
</evidence>
<gene>
    <name evidence="14" type="ORF">TK50_23330</name>
</gene>
<keyword evidence="5" id="KW-0645">Protease</keyword>
<accession>A0A0D0WTL4</accession>
<organism evidence="14 15">
    <name type="scientific">Micromonospora haikouensis</name>
    <dbReference type="NCBI Taxonomy" id="686309"/>
    <lineage>
        <taxon>Bacteria</taxon>
        <taxon>Bacillati</taxon>
        <taxon>Actinomycetota</taxon>
        <taxon>Actinomycetes</taxon>
        <taxon>Micromonosporales</taxon>
        <taxon>Micromonosporaceae</taxon>
        <taxon>Micromonospora</taxon>
    </lineage>
</organism>
<comment type="cofactor">
    <cofactor evidence="1">
        <name>Zn(2+)</name>
        <dbReference type="ChEBI" id="CHEBI:29105"/>
    </cofactor>
</comment>
<evidence type="ECO:0000256" key="13">
    <source>
        <dbReference type="SAM" id="Phobius"/>
    </source>
</evidence>